<gene>
    <name evidence="1" type="ORF">ABID21_002298</name>
</gene>
<name>A0ABV2H6K3_9HYPH</name>
<reference evidence="1 2" key="1">
    <citation type="submission" date="2024-06" db="EMBL/GenBank/DDBJ databases">
        <title>Genomic Encyclopedia of Type Strains, Phase IV (KMG-IV): sequencing the most valuable type-strain genomes for metagenomic binning, comparative biology and taxonomic classification.</title>
        <authorList>
            <person name="Goeker M."/>
        </authorList>
    </citation>
    <scope>NUCLEOTIDE SEQUENCE [LARGE SCALE GENOMIC DNA]</scope>
    <source>
        <strain evidence="1 2">DSM 105042</strain>
    </source>
</reference>
<organism evidence="1 2">
    <name type="scientific">Pseudorhizobium tarimense</name>
    <dbReference type="NCBI Taxonomy" id="1079109"/>
    <lineage>
        <taxon>Bacteria</taxon>
        <taxon>Pseudomonadati</taxon>
        <taxon>Pseudomonadota</taxon>
        <taxon>Alphaproteobacteria</taxon>
        <taxon>Hyphomicrobiales</taxon>
        <taxon>Rhizobiaceae</taxon>
        <taxon>Rhizobium/Agrobacterium group</taxon>
        <taxon>Pseudorhizobium</taxon>
    </lineage>
</organism>
<sequence>MNKRLHAVAWLLIGGLATAMFFVNPLADVAARFSREVTVATGALYGTLRVANSLMSVAKDADVTGGVGVASVTASPGQLL</sequence>
<protein>
    <submittedName>
        <fullName evidence="1">Uncharacterized protein</fullName>
    </submittedName>
</protein>
<dbReference type="EMBL" id="JBEPLJ010000008">
    <property type="protein sequence ID" value="MET3586181.1"/>
    <property type="molecule type" value="Genomic_DNA"/>
</dbReference>
<proteinExistence type="predicted"/>
<keyword evidence="2" id="KW-1185">Reference proteome</keyword>
<dbReference type="Proteomes" id="UP001549031">
    <property type="component" value="Unassembled WGS sequence"/>
</dbReference>
<comment type="caution">
    <text evidence="1">The sequence shown here is derived from an EMBL/GenBank/DDBJ whole genome shotgun (WGS) entry which is preliminary data.</text>
</comment>
<dbReference type="RefSeq" id="WP_247244185.1">
    <property type="nucleotide sequence ID" value="NZ_JALJRA010000008.1"/>
</dbReference>
<evidence type="ECO:0000313" key="1">
    <source>
        <dbReference type="EMBL" id="MET3586181.1"/>
    </source>
</evidence>
<evidence type="ECO:0000313" key="2">
    <source>
        <dbReference type="Proteomes" id="UP001549031"/>
    </source>
</evidence>
<accession>A0ABV2H6K3</accession>